<dbReference type="Gene3D" id="3.40.50.1820">
    <property type="entry name" value="alpha/beta hydrolase"/>
    <property type="match status" value="1"/>
</dbReference>
<proteinExistence type="predicted"/>
<gene>
    <name evidence="2" type="ORF">OSB1V03_LOCUS11251</name>
</gene>
<dbReference type="Pfam" id="PF12697">
    <property type="entry name" value="Abhydrolase_6"/>
    <property type="match status" value="1"/>
</dbReference>
<protein>
    <recommendedName>
        <fullName evidence="1">AB hydrolase-1 domain-containing protein</fullName>
    </recommendedName>
</protein>
<dbReference type="EMBL" id="OC863183">
    <property type="protein sequence ID" value="CAD7630840.1"/>
    <property type="molecule type" value="Genomic_DNA"/>
</dbReference>
<dbReference type="OrthoDB" id="19657at2759"/>
<dbReference type="SUPFAM" id="SSF53474">
    <property type="entry name" value="alpha/beta-Hydrolases"/>
    <property type="match status" value="1"/>
</dbReference>
<dbReference type="AlphaFoldDB" id="A0A7R9Q4A6"/>
<evidence type="ECO:0000313" key="2">
    <source>
        <dbReference type="EMBL" id="CAD7630840.1"/>
    </source>
</evidence>
<keyword evidence="3" id="KW-1185">Reference proteome</keyword>
<dbReference type="PANTHER" id="PTHR46331">
    <property type="entry name" value="VALACYCLOVIR HYDROLASE"/>
    <property type="match status" value="1"/>
</dbReference>
<sequence length="236" mass="27025">MGTGRSDFSRQLEGEDAFDLKRYTFVAVELPGWGRSRPPARPYGLDVYHNDAECCFKVMDDLGFKTYSVIGWSDGAKVALLMAYMNPNRITCSVAIGIFVWATKQTIAPMMLTRDTKRWPKEQFDTYCQVYGDEETLQRLWDQHINFCRAAMENCGDGQYLVTPEQLRQIRNPVLLVHGDMDPLISIEHPMYCKNNIPDAVLHRFPGGSHNCHQVFAKEFKKLIENFFADCESGGY</sequence>
<dbReference type="EMBL" id="CAJPIZ010008608">
    <property type="protein sequence ID" value="CAG2111270.1"/>
    <property type="molecule type" value="Genomic_DNA"/>
</dbReference>
<evidence type="ECO:0000259" key="1">
    <source>
        <dbReference type="Pfam" id="PF12697"/>
    </source>
</evidence>
<evidence type="ECO:0000313" key="3">
    <source>
        <dbReference type="Proteomes" id="UP000759131"/>
    </source>
</evidence>
<feature type="domain" description="AB hydrolase-1" evidence="1">
    <location>
        <begin position="11"/>
        <end position="220"/>
    </location>
</feature>
<reference evidence="2" key="1">
    <citation type="submission" date="2020-11" db="EMBL/GenBank/DDBJ databases">
        <authorList>
            <person name="Tran Van P."/>
        </authorList>
    </citation>
    <scope>NUCLEOTIDE SEQUENCE</scope>
</reference>
<dbReference type="InterPro" id="IPR029058">
    <property type="entry name" value="AB_hydrolase_fold"/>
</dbReference>
<dbReference type="PANTHER" id="PTHR46331:SF2">
    <property type="entry name" value="VALACYCLOVIR HYDROLASE"/>
    <property type="match status" value="1"/>
</dbReference>
<dbReference type="GO" id="GO:0017171">
    <property type="term" value="F:serine hydrolase activity"/>
    <property type="evidence" value="ECO:0007669"/>
    <property type="project" value="TreeGrafter"/>
</dbReference>
<name>A0A7R9Q4A6_9ACAR</name>
<organism evidence="2">
    <name type="scientific">Medioppia subpectinata</name>
    <dbReference type="NCBI Taxonomy" id="1979941"/>
    <lineage>
        <taxon>Eukaryota</taxon>
        <taxon>Metazoa</taxon>
        <taxon>Ecdysozoa</taxon>
        <taxon>Arthropoda</taxon>
        <taxon>Chelicerata</taxon>
        <taxon>Arachnida</taxon>
        <taxon>Acari</taxon>
        <taxon>Acariformes</taxon>
        <taxon>Sarcoptiformes</taxon>
        <taxon>Oribatida</taxon>
        <taxon>Brachypylina</taxon>
        <taxon>Oppioidea</taxon>
        <taxon>Oppiidae</taxon>
        <taxon>Medioppia</taxon>
    </lineage>
</organism>
<dbReference type="Proteomes" id="UP000759131">
    <property type="component" value="Unassembled WGS sequence"/>
</dbReference>
<dbReference type="InterPro" id="IPR000073">
    <property type="entry name" value="AB_hydrolase_1"/>
</dbReference>
<accession>A0A7R9Q4A6</accession>